<protein>
    <submittedName>
        <fullName evidence="4">Carbohydrate kinase-like protein</fullName>
    </submittedName>
</protein>
<dbReference type="SUPFAM" id="SSF53613">
    <property type="entry name" value="Ribokinase-like"/>
    <property type="match status" value="1"/>
</dbReference>
<dbReference type="PANTHER" id="PTHR10584">
    <property type="entry name" value="SUGAR KINASE"/>
    <property type="match status" value="1"/>
</dbReference>
<accession>F7ZHU4</accession>
<evidence type="ECO:0000259" key="3">
    <source>
        <dbReference type="Pfam" id="PF00294"/>
    </source>
</evidence>
<evidence type="ECO:0000256" key="1">
    <source>
        <dbReference type="ARBA" id="ARBA00022679"/>
    </source>
</evidence>
<gene>
    <name evidence="4" type="ordered locus">RLO149_c017120</name>
</gene>
<dbReference type="eggNOG" id="COG0524">
    <property type="taxonomic scope" value="Bacteria"/>
</dbReference>
<sequence length="340" mass="34895">MTPDLITVGGLTVDNVVAADGTVALDVAGGNGAFSAAGALNWVRRVGLVSCAVASYPKETIARLEAGGVDLAGVIWRDATLSAGSWFLYDDAGRREEGLTAPGAALAEAGFPTDRLSPAQRVAWRSVLQDRAQSDETGYSGFRVLHPLTAAQVPASWADAQGIHLAPSSLAVFGEMLNFFAGKGAVITADPGWQLADLSLDELGPILSRLDAFLPSEVELRALVPGASVSDALAEVAARFSGVLVVKMGPKGALVWDRSAGQPIDVPARKVATRDPTGAGDSFCGGFLAGLVESGDPVQAARFGAISAARTVSTFGAADALPEDTTLARAALQQEASLCH</sequence>
<dbReference type="RefSeq" id="WP_013961637.1">
    <property type="nucleotide sequence ID" value="NC_015730.1"/>
</dbReference>
<keyword evidence="2" id="KW-0418">Kinase</keyword>
<organism evidence="4 5">
    <name type="scientific">Roseobacter litoralis (strain ATCC 49566 / DSM 6996 / JCM 21268 / NBRC 15278 / OCh 149)</name>
    <dbReference type="NCBI Taxonomy" id="391595"/>
    <lineage>
        <taxon>Bacteria</taxon>
        <taxon>Pseudomonadati</taxon>
        <taxon>Pseudomonadota</taxon>
        <taxon>Alphaproteobacteria</taxon>
        <taxon>Rhodobacterales</taxon>
        <taxon>Roseobacteraceae</taxon>
        <taxon>Roseobacter</taxon>
    </lineage>
</organism>
<dbReference type="AlphaFoldDB" id="F7ZHU4"/>
<keyword evidence="5" id="KW-1185">Reference proteome</keyword>
<dbReference type="OrthoDB" id="9776822at2"/>
<dbReference type="GO" id="GO:0016301">
    <property type="term" value="F:kinase activity"/>
    <property type="evidence" value="ECO:0007669"/>
    <property type="project" value="UniProtKB-KW"/>
</dbReference>
<dbReference type="KEGG" id="rli:RLO149_c017120"/>
<dbReference type="InterPro" id="IPR029056">
    <property type="entry name" value="Ribokinase-like"/>
</dbReference>
<dbReference type="STRING" id="391595.RLO149_c017120"/>
<dbReference type="PROSITE" id="PS00584">
    <property type="entry name" value="PFKB_KINASES_2"/>
    <property type="match status" value="1"/>
</dbReference>
<dbReference type="HOGENOM" id="CLU_065902_2_1_5"/>
<evidence type="ECO:0000313" key="4">
    <source>
        <dbReference type="EMBL" id="AEI93704.1"/>
    </source>
</evidence>
<dbReference type="PANTHER" id="PTHR10584:SF166">
    <property type="entry name" value="RIBOKINASE"/>
    <property type="match status" value="1"/>
</dbReference>
<dbReference type="EMBL" id="CP002623">
    <property type="protein sequence ID" value="AEI93704.1"/>
    <property type="molecule type" value="Genomic_DNA"/>
</dbReference>
<dbReference type="Pfam" id="PF00294">
    <property type="entry name" value="PfkB"/>
    <property type="match status" value="1"/>
</dbReference>
<evidence type="ECO:0000313" key="5">
    <source>
        <dbReference type="Proteomes" id="UP000001353"/>
    </source>
</evidence>
<keyword evidence="1" id="KW-0808">Transferase</keyword>
<dbReference type="InterPro" id="IPR011611">
    <property type="entry name" value="PfkB_dom"/>
</dbReference>
<dbReference type="Proteomes" id="UP000001353">
    <property type="component" value="Chromosome"/>
</dbReference>
<dbReference type="InterPro" id="IPR002173">
    <property type="entry name" value="Carboh/pur_kinase_PfkB_CS"/>
</dbReference>
<dbReference type="Gene3D" id="3.40.1190.20">
    <property type="match status" value="1"/>
</dbReference>
<reference evidence="4 5" key="1">
    <citation type="journal article" date="2011" name="BMC Genomics">
        <title>Comparative genome analysis and genome-guided physiological analysis of Roseobacter litoralis.</title>
        <authorList>
            <person name="Kalhoefer D."/>
            <person name="Thole S."/>
            <person name="Voget S."/>
            <person name="Lehmann R."/>
            <person name="Liesegang H."/>
            <person name="Wollher A."/>
            <person name="Daniel R."/>
            <person name="Simon M."/>
            <person name="Brinkhoff T."/>
        </authorList>
    </citation>
    <scope>NUCLEOTIDE SEQUENCE [LARGE SCALE GENOMIC DNA]</scope>
    <source>
        <strain evidence="5">ATCC 49566 / DSM 6996 / JCM 21268 / NBRC 15278 / OCh 149</strain>
    </source>
</reference>
<feature type="domain" description="Carbohydrate kinase PfkB" evidence="3">
    <location>
        <begin position="168"/>
        <end position="323"/>
    </location>
</feature>
<name>F7ZHU4_ROSLO</name>
<evidence type="ECO:0000256" key="2">
    <source>
        <dbReference type="ARBA" id="ARBA00022777"/>
    </source>
</evidence>
<proteinExistence type="predicted"/>